<dbReference type="Pfam" id="PF01344">
    <property type="entry name" value="Kelch_1"/>
    <property type="match status" value="5"/>
</dbReference>
<sequence length="612" mass="70191">MDIQNFSHDIESCMSHHSMQNLYKMRLNNLLCDGAIMLENGTVMNVHRPILCACSDYFNSAFNSAFSGTPTNINISGVSAHVMGKIIDYAYLRSCDLTEENVLEILVIADYLAFQSLIDYCVQYLVNHLKPKNCINVMRFAFARGFIEDLYERSKLYVLRNFEEVVAKSDELLEISVEDIFKIVNNDLLNIRSESLAWEGILRWIQYDANRRTQYVPLLLTTVRLGTLGILEFQYFIKNVKNHVYVKKNKDAHPIIFEVLRFLEDMHSMSTIEFEQILTPHIAMPRIPHDVIFLIGGWNSDLALSTIQTYDTRADRFIDVLHDDPAGPRSFHGTAVVGHKIYVVGGYDGDVYFNTCRVFDALNKTWQEISPMHHQRCYVSVVELNGSIYALGGFNGKVRLKSAERYDPTTNQWTLIANMNFLRSDSHASILNGKIYITGGMTSRGSLKKSEYYDPETNHWTNIADMSCRRSGLSCVCFQNYLYVMGGFDGHVRLRSCERYDPVKNVWNDIPDMYFQRSNFAVEIIDDMIFVIGGYNRGTISFNECFNIAKGEWLIATNLSSPRSGLKANVVKGLPNISDYIYKNREHLIEEKRLNKILDAKYMRTISENSSS</sequence>
<evidence type="ECO:0000256" key="1">
    <source>
        <dbReference type="ARBA" id="ARBA00013699"/>
    </source>
</evidence>
<evidence type="ECO:0000256" key="3">
    <source>
        <dbReference type="ARBA" id="ARBA00022737"/>
    </source>
</evidence>
<dbReference type="SMART" id="SM00612">
    <property type="entry name" value="Kelch"/>
    <property type="match status" value="6"/>
</dbReference>
<dbReference type="PANTHER" id="PTHR45632">
    <property type="entry name" value="LD33804P"/>
    <property type="match status" value="1"/>
</dbReference>
<dbReference type="PANTHER" id="PTHR45632:SF5">
    <property type="entry name" value="KELCH-LIKE PROTEIN 22"/>
    <property type="match status" value="1"/>
</dbReference>
<comment type="caution">
    <text evidence="6">The sequence shown here is derived from an EMBL/GenBank/DDBJ whole genome shotgun (WGS) entry which is preliminary data.</text>
</comment>
<dbReference type="Pfam" id="PF00651">
    <property type="entry name" value="BTB"/>
    <property type="match status" value="1"/>
</dbReference>
<dbReference type="AlphaFoldDB" id="A0A9Q0N6V3"/>
<dbReference type="InterPro" id="IPR006652">
    <property type="entry name" value="Kelch_1"/>
</dbReference>
<evidence type="ECO:0000259" key="5">
    <source>
        <dbReference type="PROSITE" id="PS50097"/>
    </source>
</evidence>
<dbReference type="Pfam" id="PF07707">
    <property type="entry name" value="BACK"/>
    <property type="match status" value="1"/>
</dbReference>
<dbReference type="SUPFAM" id="SSF117281">
    <property type="entry name" value="Kelch motif"/>
    <property type="match status" value="1"/>
</dbReference>
<keyword evidence="3" id="KW-0677">Repeat</keyword>
<comment type="function">
    <text evidence="4">Probable substrate-specific adapter of an E3 ubiquitin-protein ligase complex which mediates the ubiquitination and subsequent proteasomal degradation of target proteins. May have a role in synapse differentiation and growth.</text>
</comment>
<dbReference type="Proteomes" id="UP001151699">
    <property type="component" value="Chromosome B"/>
</dbReference>
<gene>
    <name evidence="6" type="primary">Klhl10_0</name>
    <name evidence="6" type="ORF">Bhyg_09524</name>
</gene>
<protein>
    <recommendedName>
        <fullName evidence="1">Kelch-like protein diablo</fullName>
    </recommendedName>
</protein>
<keyword evidence="2" id="KW-0880">Kelch repeat</keyword>
<feature type="domain" description="BTB" evidence="5">
    <location>
        <begin position="32"/>
        <end position="99"/>
    </location>
</feature>
<dbReference type="InterPro" id="IPR011333">
    <property type="entry name" value="SKP1/BTB/POZ_sf"/>
</dbReference>
<dbReference type="EMBL" id="WJQU01000002">
    <property type="protein sequence ID" value="KAJ6644555.1"/>
    <property type="molecule type" value="Genomic_DNA"/>
</dbReference>
<dbReference type="SMART" id="SM00225">
    <property type="entry name" value="BTB"/>
    <property type="match status" value="1"/>
</dbReference>
<proteinExistence type="predicted"/>
<organism evidence="6 7">
    <name type="scientific">Pseudolycoriella hygida</name>
    <dbReference type="NCBI Taxonomy" id="35572"/>
    <lineage>
        <taxon>Eukaryota</taxon>
        <taxon>Metazoa</taxon>
        <taxon>Ecdysozoa</taxon>
        <taxon>Arthropoda</taxon>
        <taxon>Hexapoda</taxon>
        <taxon>Insecta</taxon>
        <taxon>Pterygota</taxon>
        <taxon>Neoptera</taxon>
        <taxon>Endopterygota</taxon>
        <taxon>Diptera</taxon>
        <taxon>Nematocera</taxon>
        <taxon>Sciaroidea</taxon>
        <taxon>Sciaridae</taxon>
        <taxon>Pseudolycoriella</taxon>
    </lineage>
</organism>
<dbReference type="PIRSF" id="PIRSF037037">
    <property type="entry name" value="Kelch-like_protein_gigaxonin"/>
    <property type="match status" value="1"/>
</dbReference>
<evidence type="ECO:0000256" key="4">
    <source>
        <dbReference type="ARBA" id="ARBA00043912"/>
    </source>
</evidence>
<keyword evidence="7" id="KW-1185">Reference proteome</keyword>
<dbReference type="GO" id="GO:0003779">
    <property type="term" value="F:actin binding"/>
    <property type="evidence" value="ECO:0007669"/>
    <property type="project" value="UniProtKB-KW"/>
</dbReference>
<accession>A0A9Q0N6V3</accession>
<dbReference type="Gene3D" id="1.25.40.420">
    <property type="match status" value="1"/>
</dbReference>
<dbReference type="OrthoDB" id="191037at2759"/>
<dbReference type="Gene3D" id="3.30.710.10">
    <property type="entry name" value="Potassium Channel Kv1.1, Chain A"/>
    <property type="match status" value="1"/>
</dbReference>
<dbReference type="PRINTS" id="PR00501">
    <property type="entry name" value="KELCHREPEAT"/>
</dbReference>
<dbReference type="SUPFAM" id="SSF54695">
    <property type="entry name" value="POZ domain"/>
    <property type="match status" value="1"/>
</dbReference>
<reference evidence="6" key="1">
    <citation type="submission" date="2022-07" db="EMBL/GenBank/DDBJ databases">
        <authorList>
            <person name="Trinca V."/>
            <person name="Uliana J.V.C."/>
            <person name="Torres T.T."/>
            <person name="Ward R.J."/>
            <person name="Monesi N."/>
        </authorList>
    </citation>
    <scope>NUCLEOTIDE SEQUENCE</scope>
    <source>
        <strain evidence="6">HSMRA1968</strain>
        <tissue evidence="6">Whole embryos</tissue>
    </source>
</reference>
<dbReference type="SMART" id="SM00875">
    <property type="entry name" value="BACK"/>
    <property type="match status" value="1"/>
</dbReference>
<dbReference type="InterPro" id="IPR011705">
    <property type="entry name" value="BACK"/>
</dbReference>
<dbReference type="PROSITE" id="PS50097">
    <property type="entry name" value="BTB"/>
    <property type="match status" value="1"/>
</dbReference>
<dbReference type="InterPro" id="IPR000210">
    <property type="entry name" value="BTB/POZ_dom"/>
</dbReference>
<name>A0A9Q0N6V3_9DIPT</name>
<dbReference type="Gene3D" id="2.120.10.80">
    <property type="entry name" value="Kelch-type beta propeller"/>
    <property type="match status" value="1"/>
</dbReference>
<evidence type="ECO:0000313" key="6">
    <source>
        <dbReference type="EMBL" id="KAJ6644555.1"/>
    </source>
</evidence>
<evidence type="ECO:0000256" key="2">
    <source>
        <dbReference type="ARBA" id="ARBA00022441"/>
    </source>
</evidence>
<evidence type="ECO:0000313" key="7">
    <source>
        <dbReference type="Proteomes" id="UP001151699"/>
    </source>
</evidence>
<dbReference type="InterPro" id="IPR015915">
    <property type="entry name" value="Kelch-typ_b-propeller"/>
</dbReference>
<dbReference type="InterPro" id="IPR017096">
    <property type="entry name" value="BTB-kelch_protein"/>
</dbReference>